<proteinExistence type="predicted"/>
<sequence length="90" mass="9766">MLHAFACHNLAELEAELEQRARDEARASYLLARALELLVETARDDSLPLALRASSVDNLKRALTEMVEHSSAKSADALASVTAGHPRLVS</sequence>
<dbReference type="Proteomes" id="UP000064967">
    <property type="component" value="Chromosome"/>
</dbReference>
<dbReference type="AlphaFoldDB" id="A0A0K1PQT5"/>
<protein>
    <submittedName>
        <fullName evidence="2">Uncharacterized protein</fullName>
    </submittedName>
</protein>
<evidence type="ECO:0000313" key="3">
    <source>
        <dbReference type="Proteomes" id="UP000064967"/>
    </source>
</evidence>
<feature type="region of interest" description="Disordered" evidence="1">
    <location>
        <begin position="71"/>
        <end position="90"/>
    </location>
</feature>
<keyword evidence="3" id="KW-1185">Reference proteome</keyword>
<organism evidence="2 3">
    <name type="scientific">Labilithrix luteola</name>
    <dbReference type="NCBI Taxonomy" id="1391654"/>
    <lineage>
        <taxon>Bacteria</taxon>
        <taxon>Pseudomonadati</taxon>
        <taxon>Myxococcota</taxon>
        <taxon>Polyangia</taxon>
        <taxon>Polyangiales</taxon>
        <taxon>Labilitrichaceae</taxon>
        <taxon>Labilithrix</taxon>
    </lineage>
</organism>
<gene>
    <name evidence="2" type="ORF">AKJ09_02143</name>
</gene>
<dbReference type="EMBL" id="CP012333">
    <property type="protein sequence ID" value="AKU95479.1"/>
    <property type="molecule type" value="Genomic_DNA"/>
</dbReference>
<dbReference type="KEGG" id="llu:AKJ09_02143"/>
<accession>A0A0K1PQT5</accession>
<evidence type="ECO:0000256" key="1">
    <source>
        <dbReference type="SAM" id="MobiDB-lite"/>
    </source>
</evidence>
<reference evidence="2 3" key="1">
    <citation type="submission" date="2015-08" db="EMBL/GenBank/DDBJ databases">
        <authorList>
            <person name="Babu N.S."/>
            <person name="Beckwith C.J."/>
            <person name="Beseler K.G."/>
            <person name="Brison A."/>
            <person name="Carone J.V."/>
            <person name="Caskin T.P."/>
            <person name="Diamond M."/>
            <person name="Durham M.E."/>
            <person name="Foxe J.M."/>
            <person name="Go M."/>
            <person name="Henderson B.A."/>
            <person name="Jones I.B."/>
            <person name="McGettigan J.A."/>
            <person name="Micheletti S.J."/>
            <person name="Nasrallah M.E."/>
            <person name="Ortiz D."/>
            <person name="Piller C.R."/>
            <person name="Privatt S.R."/>
            <person name="Schneider S.L."/>
            <person name="Sharp S."/>
            <person name="Smith T.C."/>
            <person name="Stanton J.D."/>
            <person name="Ullery H.E."/>
            <person name="Wilson R.J."/>
            <person name="Serrano M.G."/>
            <person name="Buck G."/>
            <person name="Lee V."/>
            <person name="Wang Y."/>
            <person name="Carvalho R."/>
            <person name="Voegtly L."/>
            <person name="Shi R."/>
            <person name="Duckworth R."/>
            <person name="Johnson A."/>
            <person name="Loviza R."/>
            <person name="Walstead R."/>
            <person name="Shah Z."/>
            <person name="Kiflezghi M."/>
            <person name="Wade K."/>
            <person name="Ball S.L."/>
            <person name="Bradley K.W."/>
            <person name="Asai D.J."/>
            <person name="Bowman C.A."/>
            <person name="Russell D.A."/>
            <person name="Pope W.H."/>
            <person name="Jacobs-Sera D."/>
            <person name="Hendrix R.W."/>
            <person name="Hatfull G.F."/>
        </authorList>
    </citation>
    <scope>NUCLEOTIDE SEQUENCE [LARGE SCALE GENOMIC DNA]</scope>
    <source>
        <strain evidence="2 3">DSM 27648</strain>
    </source>
</reference>
<dbReference type="STRING" id="1391654.AKJ09_02143"/>
<evidence type="ECO:0000313" key="2">
    <source>
        <dbReference type="EMBL" id="AKU95479.1"/>
    </source>
</evidence>
<dbReference type="RefSeq" id="WP_146646920.1">
    <property type="nucleotide sequence ID" value="NZ_CP012333.1"/>
</dbReference>
<name>A0A0K1PQT5_9BACT</name>